<comment type="caution">
    <text evidence="1">The sequence shown here is derived from an EMBL/GenBank/DDBJ whole genome shotgun (WGS) entry which is preliminary data.</text>
</comment>
<dbReference type="EMBL" id="CM039171">
    <property type="protein sequence ID" value="KAH9790279.1"/>
    <property type="molecule type" value="Genomic_DNA"/>
</dbReference>
<keyword evidence="2" id="KW-1185">Reference proteome</keyword>
<accession>A0ACB8MY74</accession>
<evidence type="ECO:0000313" key="2">
    <source>
        <dbReference type="Proteomes" id="UP000829398"/>
    </source>
</evidence>
<organism evidence="1 2">
    <name type="scientific">Citrus sinensis</name>
    <name type="common">Sweet orange</name>
    <name type="synonym">Citrus aurantium var. sinensis</name>
    <dbReference type="NCBI Taxonomy" id="2711"/>
    <lineage>
        <taxon>Eukaryota</taxon>
        <taxon>Viridiplantae</taxon>
        <taxon>Streptophyta</taxon>
        <taxon>Embryophyta</taxon>
        <taxon>Tracheophyta</taxon>
        <taxon>Spermatophyta</taxon>
        <taxon>Magnoliopsida</taxon>
        <taxon>eudicotyledons</taxon>
        <taxon>Gunneridae</taxon>
        <taxon>Pentapetalae</taxon>
        <taxon>rosids</taxon>
        <taxon>malvids</taxon>
        <taxon>Sapindales</taxon>
        <taxon>Rutaceae</taxon>
        <taxon>Aurantioideae</taxon>
        <taxon>Citrus</taxon>
    </lineage>
</organism>
<protein>
    <submittedName>
        <fullName evidence="1">F-box protein</fullName>
    </submittedName>
</protein>
<sequence>MLLYLIIICFSLILFLNCLALKPLPPWARPTELRLLSLCFWKEISFFSIPSSLKNSLNITTIIIPSPKLSFKHMMSTSNDRVEEVSGGAEMSVLDLPELVLECILEKLPPSGLCNMAAVCSSLRDRCMSDHLWEKHMKQKWGRIVGPAAYREWQWHLASGKDSTHLKQGKQRLWMKLFSFVRSFSWVRSKVHDTSKQTTTTRLPVDSNSIMSWYLALETGRFWFPAQVYNRENGHVGFILSCYDAELSYDQSTDTFQARYPPHGRRPIAIECGVPRERLRAAAVDTSPHDLHISDCLNDLHPGDHIEIQWRRNKEFPYGWWYGVVGHLESCDGNENFCHCHNSGKSFCNIVFMVTETLILEFNQYTPGSRWRKTTINRKDHREEGNEADGFYGGIRKVNNEEEIKMWKRLWPVEVLE</sequence>
<gene>
    <name evidence="1" type="ORF">KPL71_003350</name>
</gene>
<dbReference type="Proteomes" id="UP000829398">
    <property type="component" value="Chromosome 2"/>
</dbReference>
<reference evidence="2" key="1">
    <citation type="journal article" date="2023" name="Hortic. Res.">
        <title>A chromosome-level phased genome enabling allele-level studies in sweet orange: a case study on citrus Huanglongbing tolerance.</title>
        <authorList>
            <person name="Wu B."/>
            <person name="Yu Q."/>
            <person name="Deng Z."/>
            <person name="Duan Y."/>
            <person name="Luo F."/>
            <person name="Gmitter F. Jr."/>
        </authorList>
    </citation>
    <scope>NUCLEOTIDE SEQUENCE [LARGE SCALE GENOMIC DNA]</scope>
    <source>
        <strain evidence="2">cv. Valencia</strain>
    </source>
</reference>
<evidence type="ECO:0000313" key="1">
    <source>
        <dbReference type="EMBL" id="KAH9790279.1"/>
    </source>
</evidence>
<name>A0ACB8MY74_CITSI</name>
<proteinExistence type="predicted"/>